<sequence>MIDWHTRLLRNKSEHEVIRLYIFMMLNEVDIRPEHVEMQTLHEKGGKIEVAFTGPRRDLSLPKMAEPESRHFVIPTLQWCN</sequence>
<dbReference type="EMBL" id="JAFNEN010000857">
    <property type="protein sequence ID" value="KAG8176674.1"/>
    <property type="molecule type" value="Genomic_DNA"/>
</dbReference>
<name>A0AAV6TYC1_9ARAC</name>
<protein>
    <submittedName>
        <fullName evidence="1">Uncharacterized protein</fullName>
    </submittedName>
</protein>
<organism evidence="1 2">
    <name type="scientific">Oedothorax gibbosus</name>
    <dbReference type="NCBI Taxonomy" id="931172"/>
    <lineage>
        <taxon>Eukaryota</taxon>
        <taxon>Metazoa</taxon>
        <taxon>Ecdysozoa</taxon>
        <taxon>Arthropoda</taxon>
        <taxon>Chelicerata</taxon>
        <taxon>Arachnida</taxon>
        <taxon>Araneae</taxon>
        <taxon>Araneomorphae</taxon>
        <taxon>Entelegynae</taxon>
        <taxon>Araneoidea</taxon>
        <taxon>Linyphiidae</taxon>
        <taxon>Erigoninae</taxon>
        <taxon>Oedothorax</taxon>
    </lineage>
</organism>
<comment type="caution">
    <text evidence="1">The sequence shown here is derived from an EMBL/GenBank/DDBJ whole genome shotgun (WGS) entry which is preliminary data.</text>
</comment>
<dbReference type="AlphaFoldDB" id="A0AAV6TYC1"/>
<dbReference type="Proteomes" id="UP000827092">
    <property type="component" value="Unassembled WGS sequence"/>
</dbReference>
<evidence type="ECO:0000313" key="1">
    <source>
        <dbReference type="EMBL" id="KAG8176674.1"/>
    </source>
</evidence>
<gene>
    <name evidence="1" type="ORF">JTE90_023678</name>
</gene>
<evidence type="ECO:0000313" key="2">
    <source>
        <dbReference type="Proteomes" id="UP000827092"/>
    </source>
</evidence>
<accession>A0AAV6TYC1</accession>
<reference evidence="1 2" key="1">
    <citation type="journal article" date="2022" name="Nat. Ecol. Evol.">
        <title>A masculinizing supergene underlies an exaggerated male reproductive morph in a spider.</title>
        <authorList>
            <person name="Hendrickx F."/>
            <person name="De Corte Z."/>
            <person name="Sonet G."/>
            <person name="Van Belleghem S.M."/>
            <person name="Kostlbacher S."/>
            <person name="Vangestel C."/>
        </authorList>
    </citation>
    <scope>NUCLEOTIDE SEQUENCE [LARGE SCALE GENOMIC DNA]</scope>
    <source>
        <strain evidence="1">W744_W776</strain>
    </source>
</reference>
<keyword evidence="2" id="KW-1185">Reference proteome</keyword>
<proteinExistence type="predicted"/>